<sequence length="393" mass="40520">MRRLTFPSPRRAGARGFSVVELMVAVTVGMLAIMFATRLIVNSEQNKSVSLGGSDQMQNGMLALFSITEDAAQAGWGMNDDLVAGCNTIFSDTAGYALAAADRGGVAVTPLAAVVITNNANGSDQISLNTGSSPTGVGSVKVSDNYAGGDTLSISTAAPFGFLKGDAIVVVPEPRGGNCALAQLSADPLGTVLTFTANAESRYNRNGLGAAFTANLARVYNLGPARSLALHTWSVQNSVLMLRASNLAGAMAAPSTVVEGIVALKAQYGFASGAFNPATGLQVTQWSNTMVNADGDAATGSAGDYQQVAAIRVAVVARSKAPEKPSATNGQCSATTAKPVVFATASPANVTAVPVTVEVAQPGDSVSWKCYRYRVFETIIPIRNAGWRPTWES</sequence>
<dbReference type="AlphaFoldDB" id="A0A7X4HFP9"/>
<evidence type="ECO:0000313" key="3">
    <source>
        <dbReference type="Proteomes" id="UP000450676"/>
    </source>
</evidence>
<feature type="transmembrane region" description="Helical" evidence="1">
    <location>
        <begin position="20"/>
        <end position="41"/>
    </location>
</feature>
<dbReference type="GO" id="GO:0043683">
    <property type="term" value="P:type IV pilus assembly"/>
    <property type="evidence" value="ECO:0007669"/>
    <property type="project" value="InterPro"/>
</dbReference>
<reference evidence="2 3" key="1">
    <citation type="submission" date="2019-12" db="EMBL/GenBank/DDBJ databases">
        <title>Novel species isolated from a subtropical stream in China.</title>
        <authorList>
            <person name="Lu H."/>
        </authorList>
    </citation>
    <scope>NUCLEOTIDE SEQUENCE [LARGE SCALE GENOMIC DNA]</scope>
    <source>
        <strain evidence="2 3">FT127W</strain>
    </source>
</reference>
<name>A0A7X4HFP9_9BURK</name>
<keyword evidence="1" id="KW-0472">Membrane</keyword>
<comment type="caution">
    <text evidence="2">The sequence shown here is derived from an EMBL/GenBank/DDBJ whole genome shotgun (WGS) entry which is preliminary data.</text>
</comment>
<dbReference type="EMBL" id="WWCU01000029">
    <property type="protein sequence ID" value="MYN09938.1"/>
    <property type="molecule type" value="Genomic_DNA"/>
</dbReference>
<dbReference type="Pfam" id="PF16074">
    <property type="entry name" value="PilW"/>
    <property type="match status" value="1"/>
</dbReference>
<keyword evidence="1" id="KW-0812">Transmembrane</keyword>
<evidence type="ECO:0000256" key="1">
    <source>
        <dbReference type="SAM" id="Phobius"/>
    </source>
</evidence>
<dbReference type="Proteomes" id="UP000450676">
    <property type="component" value="Unassembled WGS sequence"/>
</dbReference>
<evidence type="ECO:0000313" key="2">
    <source>
        <dbReference type="EMBL" id="MYN09938.1"/>
    </source>
</evidence>
<keyword evidence="3" id="KW-1185">Reference proteome</keyword>
<protein>
    <submittedName>
        <fullName evidence="2">Pilus assembly protein PilW</fullName>
    </submittedName>
</protein>
<gene>
    <name evidence="2" type="ORF">GTP77_21700</name>
</gene>
<proteinExistence type="predicted"/>
<dbReference type="RefSeq" id="WP_161074233.1">
    <property type="nucleotide sequence ID" value="NZ_CP086370.1"/>
</dbReference>
<dbReference type="InterPro" id="IPR032092">
    <property type="entry name" value="PilW"/>
</dbReference>
<keyword evidence="1" id="KW-1133">Transmembrane helix</keyword>
<accession>A0A7X4HFP9</accession>
<organism evidence="2 3">
    <name type="scientific">Pseudoduganella aquatica</name>
    <dbReference type="NCBI Taxonomy" id="2660641"/>
    <lineage>
        <taxon>Bacteria</taxon>
        <taxon>Pseudomonadati</taxon>
        <taxon>Pseudomonadota</taxon>
        <taxon>Betaproteobacteria</taxon>
        <taxon>Burkholderiales</taxon>
        <taxon>Oxalobacteraceae</taxon>
        <taxon>Telluria group</taxon>
        <taxon>Pseudoduganella</taxon>
    </lineage>
</organism>